<sequence>MNGAWGPGAASANVQGFDTLFTALVILSVVIVLLVGGLVVVFGVRFRKGTKVERHAVPTLVSREVEIGWTAATAFIAIFIFWWAASFRITGAVIPDDALEIHVEAKQWMWKVEHPSGARELNALHVPRGQPVVLKMASQDVIHSFFVPAFRLKQDVVPGRISILYFEPTRTGRYPLECAEYCGTDHARMGGEVVVMEPELYASWTAAQPQADNLAREGAALFTAAGCSGCHSPASSVHAPQLDGVYGRVVNLIDGRSVVADEPYIRDSILRPARDVVAGYDPIMPTDFSRILDDGEITALVSYIRELGAGMPPGDETLRSPMMETDR</sequence>
<dbReference type="NCBIfam" id="TIGR02866">
    <property type="entry name" value="CoxB"/>
    <property type="match status" value="1"/>
</dbReference>
<evidence type="ECO:0000259" key="21">
    <source>
        <dbReference type="PROSITE" id="PS51007"/>
    </source>
</evidence>
<dbReference type="RefSeq" id="WP_007426594.1">
    <property type="nucleotide sequence ID" value="NZ_AMGO01000021.1"/>
</dbReference>
<dbReference type="InterPro" id="IPR009056">
    <property type="entry name" value="Cyt_c-like_dom"/>
</dbReference>
<evidence type="ECO:0000256" key="1">
    <source>
        <dbReference type="ARBA" id="ARBA00004141"/>
    </source>
</evidence>
<evidence type="ECO:0000256" key="12">
    <source>
        <dbReference type="ARBA" id="ARBA00023008"/>
    </source>
</evidence>
<keyword evidence="8" id="KW-1278">Translocase</keyword>
<dbReference type="GO" id="GO:0042773">
    <property type="term" value="P:ATP synthesis coupled electron transport"/>
    <property type="evidence" value="ECO:0007669"/>
    <property type="project" value="TreeGrafter"/>
</dbReference>
<dbReference type="Gene3D" id="1.10.287.90">
    <property type="match status" value="1"/>
</dbReference>
<evidence type="ECO:0000256" key="11">
    <source>
        <dbReference type="ARBA" id="ARBA00023004"/>
    </source>
</evidence>
<name>K2HP21_9RHOB</name>
<dbReference type="GO" id="GO:0016491">
    <property type="term" value="F:oxidoreductase activity"/>
    <property type="evidence" value="ECO:0007669"/>
    <property type="project" value="InterPro"/>
</dbReference>
<dbReference type="PROSITE" id="PS00078">
    <property type="entry name" value="COX2"/>
    <property type="match status" value="1"/>
</dbReference>
<feature type="transmembrane region" description="Helical" evidence="19">
    <location>
        <begin position="20"/>
        <end position="46"/>
    </location>
</feature>
<evidence type="ECO:0000256" key="7">
    <source>
        <dbReference type="ARBA" id="ARBA00022723"/>
    </source>
</evidence>
<evidence type="ECO:0000256" key="9">
    <source>
        <dbReference type="ARBA" id="ARBA00022982"/>
    </source>
</evidence>
<evidence type="ECO:0000313" key="22">
    <source>
        <dbReference type="EMBL" id="EKE44604.1"/>
    </source>
</evidence>
<dbReference type="InterPro" id="IPR008972">
    <property type="entry name" value="Cupredoxin"/>
</dbReference>
<dbReference type="InterPro" id="IPR011759">
    <property type="entry name" value="Cyt_c_oxidase_su2_TM_dom"/>
</dbReference>
<comment type="caution">
    <text evidence="22">The sequence shown here is derived from an EMBL/GenBank/DDBJ whole genome shotgun (WGS) entry which is preliminary data.</text>
</comment>
<dbReference type="Pfam" id="PF00034">
    <property type="entry name" value="Cytochrom_C"/>
    <property type="match status" value="1"/>
</dbReference>
<evidence type="ECO:0000256" key="14">
    <source>
        <dbReference type="ARBA" id="ARBA00024688"/>
    </source>
</evidence>
<feature type="domain" description="Cytochrome oxidase subunit II copper A binding" evidence="20">
    <location>
        <begin position="96"/>
        <end position="207"/>
    </location>
</feature>
<dbReference type="eggNOG" id="COG2010">
    <property type="taxonomic scope" value="Bacteria"/>
</dbReference>
<keyword evidence="6 17" id="KW-0812">Transmembrane</keyword>
<keyword evidence="10 19" id="KW-1133">Transmembrane helix</keyword>
<proteinExistence type="inferred from homology"/>
<evidence type="ECO:0000256" key="19">
    <source>
        <dbReference type="SAM" id="Phobius"/>
    </source>
</evidence>
<comment type="cofactor">
    <cofactor evidence="18">
        <name>Cu cation</name>
        <dbReference type="ChEBI" id="CHEBI:23378"/>
    </cofactor>
    <text evidence="18">Binds a copper A center.</text>
</comment>
<dbReference type="InterPro" id="IPR002429">
    <property type="entry name" value="CcO_II-like_C"/>
</dbReference>
<evidence type="ECO:0000256" key="10">
    <source>
        <dbReference type="ARBA" id="ARBA00022989"/>
    </source>
</evidence>
<keyword evidence="5 17" id="KW-0679">Respiratory chain</keyword>
<evidence type="ECO:0000256" key="18">
    <source>
        <dbReference type="RuleBase" id="RU004024"/>
    </source>
</evidence>
<dbReference type="EC" id="7.1.1.9" evidence="18"/>
<evidence type="ECO:0000256" key="3">
    <source>
        <dbReference type="ARBA" id="ARBA00022448"/>
    </source>
</evidence>
<dbReference type="PANTHER" id="PTHR22888:SF9">
    <property type="entry name" value="CYTOCHROME C OXIDASE SUBUNIT 2"/>
    <property type="match status" value="1"/>
</dbReference>
<dbReference type="PANTHER" id="PTHR22888">
    <property type="entry name" value="CYTOCHROME C OXIDASE, SUBUNIT II"/>
    <property type="match status" value="1"/>
</dbReference>
<dbReference type="InterPro" id="IPR014222">
    <property type="entry name" value="Cyt_c_oxidase_su2"/>
</dbReference>
<dbReference type="InterPro" id="IPR001505">
    <property type="entry name" value="Copper_CuA"/>
</dbReference>
<evidence type="ECO:0000256" key="6">
    <source>
        <dbReference type="ARBA" id="ARBA00022692"/>
    </source>
</evidence>
<keyword evidence="23" id="KW-1185">Reference proteome</keyword>
<dbReference type="AlphaFoldDB" id="K2HP21"/>
<evidence type="ECO:0000256" key="17">
    <source>
        <dbReference type="RuleBase" id="RU000456"/>
    </source>
</evidence>
<accession>K2HP21</accession>
<dbReference type="InterPro" id="IPR036257">
    <property type="entry name" value="Cyt_c_oxidase_su2_TM_sf"/>
</dbReference>
<keyword evidence="3 17" id="KW-0813">Transport</keyword>
<evidence type="ECO:0000256" key="8">
    <source>
        <dbReference type="ARBA" id="ARBA00022967"/>
    </source>
</evidence>
<comment type="similarity">
    <text evidence="2 17">Belongs to the cytochrome c oxidase subunit 2 family.</text>
</comment>
<evidence type="ECO:0000256" key="13">
    <source>
        <dbReference type="ARBA" id="ARBA00023136"/>
    </source>
</evidence>
<evidence type="ECO:0000256" key="15">
    <source>
        <dbReference type="ARBA" id="ARBA00047816"/>
    </source>
</evidence>
<keyword evidence="9 17" id="KW-0249">Electron transport</keyword>
<comment type="function">
    <text evidence="14 18">Subunits I and II form the functional core of the enzyme complex. Electrons originating in cytochrome c are transferred via heme a and Cu(A) to the binuclear center formed by heme a3 and Cu(B).</text>
</comment>
<dbReference type="OrthoDB" id="9781261at2"/>
<comment type="catalytic activity">
    <reaction evidence="15 18">
        <text>4 Fe(II)-[cytochrome c] + O2 + 8 H(+)(in) = 4 Fe(III)-[cytochrome c] + 2 H2O + 4 H(+)(out)</text>
        <dbReference type="Rhea" id="RHEA:11436"/>
        <dbReference type="Rhea" id="RHEA-COMP:10350"/>
        <dbReference type="Rhea" id="RHEA-COMP:14399"/>
        <dbReference type="ChEBI" id="CHEBI:15377"/>
        <dbReference type="ChEBI" id="CHEBI:15378"/>
        <dbReference type="ChEBI" id="CHEBI:15379"/>
        <dbReference type="ChEBI" id="CHEBI:29033"/>
        <dbReference type="ChEBI" id="CHEBI:29034"/>
        <dbReference type="EC" id="7.1.1.9"/>
    </reaction>
</comment>
<dbReference type="InterPro" id="IPR045187">
    <property type="entry name" value="CcO_II"/>
</dbReference>
<dbReference type="PATRIC" id="fig|1231392.3.peg.1448"/>
<dbReference type="SUPFAM" id="SSF46626">
    <property type="entry name" value="Cytochrome c"/>
    <property type="match status" value="1"/>
</dbReference>
<feature type="domain" description="Cytochrome c" evidence="21">
    <location>
        <begin position="213"/>
        <end position="308"/>
    </location>
</feature>
<dbReference type="Proteomes" id="UP000006765">
    <property type="component" value="Unassembled WGS sequence"/>
</dbReference>
<keyword evidence="7 16" id="KW-0479">Metal-binding</keyword>
<keyword evidence="12 18" id="KW-0186">Copper</keyword>
<dbReference type="InterPro" id="IPR036909">
    <property type="entry name" value="Cyt_c-like_dom_sf"/>
</dbReference>
<keyword evidence="13 19" id="KW-0472">Membrane</keyword>
<evidence type="ECO:0000313" key="23">
    <source>
        <dbReference type="Proteomes" id="UP000006765"/>
    </source>
</evidence>
<dbReference type="CDD" id="cd13915">
    <property type="entry name" value="CuRO_HCO_II_like_2"/>
    <property type="match status" value="1"/>
</dbReference>
<keyword evidence="4 16" id="KW-0349">Heme</keyword>
<dbReference type="PROSITE" id="PS51007">
    <property type="entry name" value="CYTC"/>
    <property type="match status" value="1"/>
</dbReference>
<evidence type="ECO:0000256" key="5">
    <source>
        <dbReference type="ARBA" id="ARBA00022660"/>
    </source>
</evidence>
<dbReference type="GO" id="GO:0004129">
    <property type="term" value="F:cytochrome-c oxidase activity"/>
    <property type="evidence" value="ECO:0007669"/>
    <property type="project" value="UniProtKB-EC"/>
</dbReference>
<dbReference type="Gene3D" id="1.10.760.10">
    <property type="entry name" value="Cytochrome c-like domain"/>
    <property type="match status" value="1"/>
</dbReference>
<protein>
    <recommendedName>
        <fullName evidence="18">Cytochrome c oxidase subunit 2</fullName>
        <ecNumber evidence="18">7.1.1.9</ecNumber>
    </recommendedName>
</protein>
<dbReference type="SUPFAM" id="SSF49503">
    <property type="entry name" value="Cupredoxins"/>
    <property type="match status" value="1"/>
</dbReference>
<keyword evidence="11 16" id="KW-0408">Iron</keyword>
<gene>
    <name evidence="22" type="ORF">OCGS_1442</name>
</gene>
<dbReference type="PROSITE" id="PS50857">
    <property type="entry name" value="COX2_CUA"/>
    <property type="match status" value="1"/>
</dbReference>
<dbReference type="GO" id="GO:0005507">
    <property type="term" value="F:copper ion binding"/>
    <property type="evidence" value="ECO:0007669"/>
    <property type="project" value="InterPro"/>
</dbReference>
<evidence type="ECO:0000259" key="20">
    <source>
        <dbReference type="PROSITE" id="PS50857"/>
    </source>
</evidence>
<dbReference type="SUPFAM" id="SSF81464">
    <property type="entry name" value="Cytochrome c oxidase subunit II-like, transmembrane region"/>
    <property type="match status" value="1"/>
</dbReference>
<dbReference type="EMBL" id="AMGO01000021">
    <property type="protein sequence ID" value="EKE44604.1"/>
    <property type="molecule type" value="Genomic_DNA"/>
</dbReference>
<dbReference type="Pfam" id="PF00116">
    <property type="entry name" value="COX2"/>
    <property type="match status" value="1"/>
</dbReference>
<dbReference type="Pfam" id="PF02790">
    <property type="entry name" value="COX2_TM"/>
    <property type="match status" value="1"/>
</dbReference>
<evidence type="ECO:0000256" key="4">
    <source>
        <dbReference type="ARBA" id="ARBA00022617"/>
    </source>
</evidence>
<comment type="subcellular location">
    <subcellularLocation>
        <location evidence="17">Cell membrane</location>
        <topology evidence="17">Multi-pass membrane protein</topology>
    </subcellularLocation>
    <subcellularLocation>
        <location evidence="1">Membrane</location>
        <topology evidence="1">Multi-pass membrane protein</topology>
    </subcellularLocation>
</comment>
<dbReference type="GO" id="GO:0020037">
    <property type="term" value="F:heme binding"/>
    <property type="evidence" value="ECO:0007669"/>
    <property type="project" value="InterPro"/>
</dbReference>
<dbReference type="STRING" id="1231392.OCGS_1442"/>
<dbReference type="GO" id="GO:0005886">
    <property type="term" value="C:plasma membrane"/>
    <property type="evidence" value="ECO:0007669"/>
    <property type="project" value="UniProtKB-SubCell"/>
</dbReference>
<feature type="transmembrane region" description="Helical" evidence="19">
    <location>
        <begin position="67"/>
        <end position="85"/>
    </location>
</feature>
<evidence type="ECO:0000256" key="16">
    <source>
        <dbReference type="PROSITE-ProRule" id="PRU00433"/>
    </source>
</evidence>
<organism evidence="22 23">
    <name type="scientific">Oceaniovalibus guishaninsula JLT2003</name>
    <dbReference type="NCBI Taxonomy" id="1231392"/>
    <lineage>
        <taxon>Bacteria</taxon>
        <taxon>Pseudomonadati</taxon>
        <taxon>Pseudomonadota</taxon>
        <taxon>Alphaproteobacteria</taxon>
        <taxon>Rhodobacterales</taxon>
        <taxon>Roseobacteraceae</taxon>
        <taxon>Oceaniovalibus</taxon>
    </lineage>
</organism>
<reference evidence="22 23" key="1">
    <citation type="journal article" date="2012" name="J. Bacteriol.">
        <title>Draft Genome Sequence of Oceaniovalibus guishaninsula JLT2003T.</title>
        <authorList>
            <person name="Tang K."/>
            <person name="Liu K."/>
            <person name="Jiao N."/>
        </authorList>
    </citation>
    <scope>NUCLEOTIDE SEQUENCE [LARGE SCALE GENOMIC DNA]</scope>
    <source>
        <strain evidence="22 23">JLT2003</strain>
    </source>
</reference>
<evidence type="ECO:0000256" key="2">
    <source>
        <dbReference type="ARBA" id="ARBA00007866"/>
    </source>
</evidence>
<dbReference type="eggNOG" id="COG1622">
    <property type="taxonomic scope" value="Bacteria"/>
</dbReference>
<dbReference type="Gene3D" id="2.60.40.420">
    <property type="entry name" value="Cupredoxins - blue copper proteins"/>
    <property type="match status" value="1"/>
</dbReference>